<dbReference type="EMBL" id="WKFB01000381">
    <property type="protein sequence ID" value="KAF6724899.1"/>
    <property type="molecule type" value="Genomic_DNA"/>
</dbReference>
<accession>A0A834CBT9</accession>
<organism evidence="2 3">
    <name type="scientific">Oryzias melastigma</name>
    <name type="common">Marine medaka</name>
    <dbReference type="NCBI Taxonomy" id="30732"/>
    <lineage>
        <taxon>Eukaryota</taxon>
        <taxon>Metazoa</taxon>
        <taxon>Chordata</taxon>
        <taxon>Craniata</taxon>
        <taxon>Vertebrata</taxon>
        <taxon>Euteleostomi</taxon>
        <taxon>Actinopterygii</taxon>
        <taxon>Neopterygii</taxon>
        <taxon>Teleostei</taxon>
        <taxon>Neoteleostei</taxon>
        <taxon>Acanthomorphata</taxon>
        <taxon>Ovalentaria</taxon>
        <taxon>Atherinomorphae</taxon>
        <taxon>Beloniformes</taxon>
        <taxon>Adrianichthyidae</taxon>
        <taxon>Oryziinae</taxon>
        <taxon>Oryzias</taxon>
    </lineage>
</organism>
<feature type="region of interest" description="Disordered" evidence="1">
    <location>
        <begin position="1"/>
        <end position="83"/>
    </location>
</feature>
<evidence type="ECO:0000256" key="1">
    <source>
        <dbReference type="SAM" id="MobiDB-lite"/>
    </source>
</evidence>
<dbReference type="Proteomes" id="UP000646548">
    <property type="component" value="Unassembled WGS sequence"/>
</dbReference>
<protein>
    <submittedName>
        <fullName evidence="2">Uncharacterized protein</fullName>
    </submittedName>
</protein>
<comment type="caution">
    <text evidence="2">The sequence shown here is derived from an EMBL/GenBank/DDBJ whole genome shotgun (WGS) entry which is preliminary data.</text>
</comment>
<sequence length="83" mass="8958">MAASQRRLLDASSPPPSRVSELECEPGVRTVSSGSRGSSTSGERSTLRSSSPMRSSPFQRRSRSHCPDRRSLSTGPLVQKSLL</sequence>
<name>A0A834CBT9_ORYME</name>
<gene>
    <name evidence="2" type="ORF">FQA47_004528</name>
</gene>
<feature type="compositionally biased region" description="Low complexity" evidence="1">
    <location>
        <begin position="27"/>
        <end position="59"/>
    </location>
</feature>
<proteinExistence type="predicted"/>
<dbReference type="AlphaFoldDB" id="A0A834CBT9"/>
<reference evidence="2" key="1">
    <citation type="journal article" name="BMC Genomics">
        <title>Long-read sequencing and de novo genome assembly of marine medaka (Oryzias melastigma).</title>
        <authorList>
            <person name="Liang P."/>
            <person name="Saqib H.S.A."/>
            <person name="Ni X."/>
            <person name="Shen Y."/>
        </authorList>
    </citation>
    <scope>NUCLEOTIDE SEQUENCE</scope>
    <source>
        <strain evidence="2">Bigg-433</strain>
    </source>
</reference>
<evidence type="ECO:0000313" key="2">
    <source>
        <dbReference type="EMBL" id="KAF6724899.1"/>
    </source>
</evidence>
<evidence type="ECO:0000313" key="3">
    <source>
        <dbReference type="Proteomes" id="UP000646548"/>
    </source>
</evidence>
<feature type="compositionally biased region" description="Polar residues" evidence="1">
    <location>
        <begin position="72"/>
        <end position="83"/>
    </location>
</feature>